<evidence type="ECO:0000256" key="1">
    <source>
        <dbReference type="SAM" id="MobiDB-lite"/>
    </source>
</evidence>
<comment type="caution">
    <text evidence="2">The sequence shown here is derived from an EMBL/GenBank/DDBJ whole genome shotgun (WGS) entry which is preliminary data.</text>
</comment>
<organism evidence="2 3">
    <name type="scientific">Vitis vinifera</name>
    <name type="common">Grape</name>
    <dbReference type="NCBI Taxonomy" id="29760"/>
    <lineage>
        <taxon>Eukaryota</taxon>
        <taxon>Viridiplantae</taxon>
        <taxon>Streptophyta</taxon>
        <taxon>Embryophyta</taxon>
        <taxon>Tracheophyta</taxon>
        <taxon>Spermatophyta</taxon>
        <taxon>Magnoliopsida</taxon>
        <taxon>eudicotyledons</taxon>
        <taxon>Gunneridae</taxon>
        <taxon>Pentapetalae</taxon>
        <taxon>rosids</taxon>
        <taxon>Vitales</taxon>
        <taxon>Vitaceae</taxon>
        <taxon>Viteae</taxon>
        <taxon>Vitis</taxon>
    </lineage>
</organism>
<reference evidence="2 3" key="1">
    <citation type="journal article" date="2018" name="PLoS Genet.">
        <title>Population sequencing reveals clonal diversity and ancestral inbreeding in the grapevine cultivar Chardonnay.</title>
        <authorList>
            <person name="Roach M.J."/>
            <person name="Johnson D.L."/>
            <person name="Bohlmann J."/>
            <person name="van Vuuren H.J."/>
            <person name="Jones S.J."/>
            <person name="Pretorius I.S."/>
            <person name="Schmidt S.A."/>
            <person name="Borneman A.R."/>
        </authorList>
    </citation>
    <scope>NUCLEOTIDE SEQUENCE [LARGE SCALE GENOMIC DNA]</scope>
    <source>
        <strain evidence="3">cv. Chardonnay</strain>
        <tissue evidence="2">Leaf</tissue>
    </source>
</reference>
<proteinExistence type="predicted"/>
<sequence>MAATSPPTAAPSPTTNTSSLWFSGAAGAALPYATAFGSSTAPAATGTITNPSVNDSAVPAIISESGTSPTKPSYPFMAAAAAAGFLVGSPIWSQGLPSVQGNAPYPGTGQTGINWRQDVPRSRGF</sequence>
<dbReference type="AlphaFoldDB" id="A0A438F2P4"/>
<evidence type="ECO:0000313" key="2">
    <source>
        <dbReference type="EMBL" id="RVW53912.1"/>
    </source>
</evidence>
<evidence type="ECO:0000313" key="3">
    <source>
        <dbReference type="Proteomes" id="UP000288805"/>
    </source>
</evidence>
<gene>
    <name evidence="2" type="ORF">CK203_073011</name>
</gene>
<dbReference type="EMBL" id="QGNW01001136">
    <property type="protein sequence ID" value="RVW53912.1"/>
    <property type="molecule type" value="Genomic_DNA"/>
</dbReference>
<accession>A0A438F2P4</accession>
<name>A0A438F2P4_VITVI</name>
<dbReference type="Proteomes" id="UP000288805">
    <property type="component" value="Unassembled WGS sequence"/>
</dbReference>
<feature type="region of interest" description="Disordered" evidence="1">
    <location>
        <begin position="97"/>
        <end position="125"/>
    </location>
</feature>
<protein>
    <submittedName>
        <fullName evidence="2">Uncharacterized protein</fullName>
    </submittedName>
</protein>